<evidence type="ECO:0008006" key="3">
    <source>
        <dbReference type="Google" id="ProtNLM"/>
    </source>
</evidence>
<proteinExistence type="predicted"/>
<evidence type="ECO:0000313" key="1">
    <source>
        <dbReference type="EMBL" id="PKV77770.1"/>
    </source>
</evidence>
<reference evidence="1 2" key="1">
    <citation type="submission" date="2017-12" db="EMBL/GenBank/DDBJ databases">
        <title>Sequencing the genomes of 1000 Actinobacteria strains.</title>
        <authorList>
            <person name="Klenk H.-P."/>
        </authorList>
    </citation>
    <scope>NUCLEOTIDE SEQUENCE [LARGE SCALE GENOMIC DNA]</scope>
    <source>
        <strain evidence="1 2">DSM 44489</strain>
    </source>
</reference>
<name>A0A2N3V827_9NOCA</name>
<evidence type="ECO:0000313" key="2">
    <source>
        <dbReference type="Proteomes" id="UP000233766"/>
    </source>
</evidence>
<organism evidence="1 2">
    <name type="scientific">Nocardia fluminea</name>
    <dbReference type="NCBI Taxonomy" id="134984"/>
    <lineage>
        <taxon>Bacteria</taxon>
        <taxon>Bacillati</taxon>
        <taxon>Actinomycetota</taxon>
        <taxon>Actinomycetes</taxon>
        <taxon>Mycobacteriales</taxon>
        <taxon>Nocardiaceae</taxon>
        <taxon>Nocardia</taxon>
    </lineage>
</organism>
<protein>
    <recommendedName>
        <fullName evidence="3">Excreted virulence factor EspC (Type VII ESX diderm)</fullName>
    </recommendedName>
</protein>
<gene>
    <name evidence="1" type="ORF">ATK86_2123</name>
</gene>
<keyword evidence="2" id="KW-1185">Reference proteome</keyword>
<dbReference type="EMBL" id="PJMW01000002">
    <property type="protein sequence ID" value="PKV77770.1"/>
    <property type="molecule type" value="Genomic_DNA"/>
</dbReference>
<dbReference type="AlphaFoldDB" id="A0A2N3V827"/>
<dbReference type="Proteomes" id="UP000233766">
    <property type="component" value="Unassembled WGS sequence"/>
</dbReference>
<sequence>MGYSNTLGVQTGELGQLGNDVKISGGAVKDTVKRISDNKFGSADAGKNYAAEGKTVAAGIDVAIAWLNNWSSATTAIGDAIGASSIAYSNTDAENAKQTNKAGQAL</sequence>
<accession>A0A2N3V827</accession>
<comment type="caution">
    <text evidence="1">The sequence shown here is derived from an EMBL/GenBank/DDBJ whole genome shotgun (WGS) entry which is preliminary data.</text>
</comment>